<dbReference type="Proteomes" id="UP000886742">
    <property type="component" value="Unassembled WGS sequence"/>
</dbReference>
<evidence type="ECO:0008006" key="3">
    <source>
        <dbReference type="Google" id="ProtNLM"/>
    </source>
</evidence>
<dbReference type="Gene3D" id="3.40.50.1000">
    <property type="entry name" value="HAD superfamily/HAD-like"/>
    <property type="match status" value="1"/>
</dbReference>
<dbReference type="InterPro" id="IPR023214">
    <property type="entry name" value="HAD_sf"/>
</dbReference>
<proteinExistence type="predicted"/>
<name>A0A9D1FFL7_9PROT</name>
<protein>
    <recommendedName>
        <fullName evidence="3">Polynucleotide kinase</fullName>
    </recommendedName>
</protein>
<reference evidence="1" key="2">
    <citation type="journal article" date="2021" name="PeerJ">
        <title>Extensive microbial diversity within the chicken gut microbiome revealed by metagenomics and culture.</title>
        <authorList>
            <person name="Gilroy R."/>
            <person name="Ravi A."/>
            <person name="Getino M."/>
            <person name="Pursley I."/>
            <person name="Horton D.L."/>
            <person name="Alikhan N.F."/>
            <person name="Baker D."/>
            <person name="Gharbi K."/>
            <person name="Hall N."/>
            <person name="Watson M."/>
            <person name="Adriaenssens E.M."/>
            <person name="Foster-Nyarko E."/>
            <person name="Jarju S."/>
            <person name="Secka A."/>
            <person name="Antonio M."/>
            <person name="Oren A."/>
            <person name="Chaudhuri R.R."/>
            <person name="La Ragione R."/>
            <person name="Hildebrand F."/>
            <person name="Pallen M.J."/>
        </authorList>
    </citation>
    <scope>NUCLEOTIDE SEQUENCE</scope>
    <source>
        <strain evidence="1">ChiGjej3B3-5194</strain>
    </source>
</reference>
<dbReference type="AlphaFoldDB" id="A0A9D1FFL7"/>
<accession>A0A9D1FFL7</accession>
<reference evidence="1" key="1">
    <citation type="submission" date="2020-10" db="EMBL/GenBank/DDBJ databases">
        <authorList>
            <person name="Gilroy R."/>
        </authorList>
    </citation>
    <scope>NUCLEOTIDE SEQUENCE</scope>
    <source>
        <strain evidence="1">ChiGjej3B3-5194</strain>
    </source>
</reference>
<dbReference type="SUPFAM" id="SSF56784">
    <property type="entry name" value="HAD-like"/>
    <property type="match status" value="1"/>
</dbReference>
<evidence type="ECO:0000313" key="2">
    <source>
        <dbReference type="Proteomes" id="UP000886742"/>
    </source>
</evidence>
<dbReference type="InterPro" id="IPR036412">
    <property type="entry name" value="HAD-like_sf"/>
</dbReference>
<dbReference type="EMBL" id="DVJI01000005">
    <property type="protein sequence ID" value="HIS70517.1"/>
    <property type="molecule type" value="Genomic_DNA"/>
</dbReference>
<gene>
    <name evidence="1" type="ORF">IAD02_00815</name>
</gene>
<comment type="caution">
    <text evidence="1">The sequence shown here is derived from an EMBL/GenBank/DDBJ whole genome shotgun (WGS) entry which is preliminary data.</text>
</comment>
<evidence type="ECO:0000313" key="1">
    <source>
        <dbReference type="EMBL" id="HIS70517.1"/>
    </source>
</evidence>
<sequence>MTEIPAIFCDIDGVVNKKFAVANYDRFGEPNENMIRVLETLGRDFTIVFITGRWAIGQEKVEQHIHNLLPNIKKRVFCKPHDYPGTTAEYKLATVTELEAQGYRFYLGLDDHSAVIGLLHNHGMFVARVISE</sequence>
<organism evidence="1 2">
    <name type="scientific">Candidatus Enterousia intestinigallinarum</name>
    <dbReference type="NCBI Taxonomy" id="2840790"/>
    <lineage>
        <taxon>Bacteria</taxon>
        <taxon>Pseudomonadati</taxon>
        <taxon>Pseudomonadota</taxon>
        <taxon>Alphaproteobacteria</taxon>
        <taxon>Candidatus Enterousia</taxon>
    </lineage>
</organism>